<evidence type="ECO:0000256" key="9">
    <source>
        <dbReference type="ARBA" id="ARBA00023136"/>
    </source>
</evidence>
<feature type="binding site" evidence="11">
    <location>
        <begin position="252"/>
        <end position="253"/>
    </location>
    <ligand>
        <name>substrate</name>
    </ligand>
</feature>
<keyword evidence="11" id="KW-1003">Cell membrane</keyword>
<feature type="binding site" evidence="11">
    <location>
        <position position="182"/>
    </location>
    <ligand>
        <name>substrate</name>
    </ligand>
</feature>
<feature type="binding site" evidence="11">
    <location>
        <position position="187"/>
    </location>
    <ligand>
        <name>substrate</name>
    </ligand>
</feature>
<evidence type="ECO:0000256" key="7">
    <source>
        <dbReference type="ARBA" id="ARBA00022975"/>
    </source>
</evidence>
<evidence type="ECO:0000313" key="14">
    <source>
        <dbReference type="Proteomes" id="UP000077177"/>
    </source>
</evidence>
<feature type="binding site" evidence="11">
    <location>
        <position position="306"/>
    </location>
    <ligand>
        <name>FMN</name>
        <dbReference type="ChEBI" id="CHEBI:58210"/>
    </ligand>
</feature>
<dbReference type="GO" id="GO:0106430">
    <property type="term" value="F:dihydroorotate dehydrogenase (quinone) activity"/>
    <property type="evidence" value="ECO:0007669"/>
    <property type="project" value="UniProtKB-EC"/>
</dbReference>
<dbReference type="GO" id="GO:0005737">
    <property type="term" value="C:cytoplasm"/>
    <property type="evidence" value="ECO:0007669"/>
    <property type="project" value="InterPro"/>
</dbReference>
<proteinExistence type="inferred from homology"/>
<dbReference type="GO" id="GO:0044205">
    <property type="term" value="P:'de novo' UMP biosynthetic process"/>
    <property type="evidence" value="ECO:0007669"/>
    <property type="project" value="UniProtKB-UniRule"/>
</dbReference>
<dbReference type="PROSITE" id="PS00912">
    <property type="entry name" value="DHODEHASE_2"/>
    <property type="match status" value="1"/>
</dbReference>
<evidence type="ECO:0000256" key="8">
    <source>
        <dbReference type="ARBA" id="ARBA00023002"/>
    </source>
</evidence>
<feature type="binding site" evidence="11">
    <location>
        <position position="91"/>
    </location>
    <ligand>
        <name>FMN</name>
        <dbReference type="ChEBI" id="CHEBI:58210"/>
    </ligand>
</feature>
<feature type="binding site" evidence="11">
    <location>
        <position position="223"/>
    </location>
    <ligand>
        <name>FMN</name>
        <dbReference type="ChEBI" id="CHEBI:58210"/>
    </ligand>
</feature>
<evidence type="ECO:0000256" key="6">
    <source>
        <dbReference type="ARBA" id="ARBA00022643"/>
    </source>
</evidence>
<dbReference type="Pfam" id="PF01180">
    <property type="entry name" value="DHO_dh"/>
    <property type="match status" value="1"/>
</dbReference>
<dbReference type="UniPathway" id="UPA00070">
    <property type="reaction ID" value="UER00946"/>
</dbReference>
<dbReference type="NCBIfam" id="NF003645">
    <property type="entry name" value="PRK05286.1-2"/>
    <property type="match status" value="1"/>
</dbReference>
<comment type="catalytic activity">
    <reaction evidence="10 11">
        <text>(S)-dihydroorotate + a quinone = orotate + a quinol</text>
        <dbReference type="Rhea" id="RHEA:30187"/>
        <dbReference type="ChEBI" id="CHEBI:24646"/>
        <dbReference type="ChEBI" id="CHEBI:30839"/>
        <dbReference type="ChEBI" id="CHEBI:30864"/>
        <dbReference type="ChEBI" id="CHEBI:132124"/>
        <dbReference type="EC" id="1.3.5.2"/>
    </reaction>
</comment>
<dbReference type="InterPro" id="IPR005720">
    <property type="entry name" value="Dihydroorotate_DH_cat"/>
</dbReference>
<dbReference type="InterPro" id="IPR012135">
    <property type="entry name" value="Dihydroorotate_DH_1_2"/>
</dbReference>
<dbReference type="InterPro" id="IPR013785">
    <property type="entry name" value="Aldolase_TIM"/>
</dbReference>
<feature type="binding site" evidence="11">
    <location>
        <begin position="67"/>
        <end position="71"/>
    </location>
    <ligand>
        <name>FMN</name>
        <dbReference type="ChEBI" id="CHEBI:58210"/>
    </ligand>
</feature>
<feature type="active site" description="Nucleophile" evidence="11">
    <location>
        <position position="185"/>
    </location>
</feature>
<reference evidence="14" key="1">
    <citation type="submission" date="2015-01" db="EMBL/GenBank/DDBJ databases">
        <title>Flavisolibacter sp./LCS9/ whole genome sequencing.</title>
        <authorList>
            <person name="Kim M.K."/>
            <person name="Srinivasan S."/>
            <person name="Lee J.-J."/>
        </authorList>
    </citation>
    <scope>NUCLEOTIDE SEQUENCE [LARGE SCALE GENOMIC DNA]</scope>
    <source>
        <strain evidence="14">LCS9</strain>
    </source>
</reference>
<gene>
    <name evidence="11" type="primary">pyrD</name>
    <name evidence="13" type="ORF">SY85_21150</name>
</gene>
<protein>
    <recommendedName>
        <fullName evidence="11">Dihydroorotate dehydrogenase (quinone)</fullName>
        <ecNumber evidence="11">1.3.5.2</ecNumber>
    </recommendedName>
    <alternativeName>
        <fullName evidence="11">DHOdehase</fullName>
        <shortName evidence="11">DHOD</shortName>
        <shortName evidence="11">DHODase</shortName>
    </alternativeName>
    <alternativeName>
        <fullName evidence="11">Dihydroorotate oxidase</fullName>
    </alternativeName>
</protein>
<comment type="subunit">
    <text evidence="11">Monomer.</text>
</comment>
<dbReference type="PATRIC" id="fig|1492898.3.peg.4589"/>
<keyword evidence="8 11" id="KW-0560">Oxidoreductase</keyword>
<dbReference type="NCBIfam" id="TIGR01036">
    <property type="entry name" value="pyrD_sub2"/>
    <property type="match status" value="1"/>
</dbReference>
<accession>A0A172U3D3</accession>
<dbReference type="EMBL" id="CP011390">
    <property type="protein sequence ID" value="ANE53644.1"/>
    <property type="molecule type" value="Genomic_DNA"/>
</dbReference>
<dbReference type="NCBIfam" id="NF003652">
    <property type="entry name" value="PRK05286.2-5"/>
    <property type="match status" value="1"/>
</dbReference>
<name>A0A172U3D3_9BACT</name>
<reference evidence="13 14" key="2">
    <citation type="journal article" date="2016" name="Int. J. Syst. Evol. Microbiol.">
        <title>Flavisolibacter tropicus sp. nov., isolated from tropical soil.</title>
        <authorList>
            <person name="Lee J.J."/>
            <person name="Kang M.S."/>
            <person name="Kim G.S."/>
            <person name="Lee C.S."/>
            <person name="Lim S."/>
            <person name="Lee J."/>
            <person name="Roh S.H."/>
            <person name="Kang H."/>
            <person name="Ha J.M."/>
            <person name="Bae S."/>
            <person name="Jung H.Y."/>
            <person name="Kim M.K."/>
        </authorList>
    </citation>
    <scope>NUCLEOTIDE SEQUENCE [LARGE SCALE GENOMIC DNA]</scope>
    <source>
        <strain evidence="13 14">LCS9</strain>
    </source>
</reference>
<comment type="cofactor">
    <cofactor evidence="11">
        <name>FMN</name>
        <dbReference type="ChEBI" id="CHEBI:58210"/>
    </cofactor>
    <text evidence="11">Binds 1 FMN per subunit.</text>
</comment>
<comment type="function">
    <text evidence="1 11">Catalyzes the conversion of dihydroorotate to orotate with quinone as electron acceptor.</text>
</comment>
<dbReference type="STRING" id="1492898.SY85_21150"/>
<dbReference type="GO" id="GO:0006207">
    <property type="term" value="P:'de novo' pyrimidine nucleobase biosynthetic process"/>
    <property type="evidence" value="ECO:0007669"/>
    <property type="project" value="UniProtKB-UniRule"/>
</dbReference>
<sequence length="354" mass="39281">MLYGLLRRLLFTLSPEKAHHVTMNLIQESCNIGFLRQQLANRFQFQDASLEKNLFGLRFSNPVGLGAGFDKNAKYLTELETLGFGFVEIGTVTPKGQAGNDKPRLFRLPEDNALINRMGFNNDGVDIVRERLAKWRKENPNSKLLIGGNIGKNKVTPNEDAWKDYEICFDALHPYVDFFVVNVSSPNTPGLRELQEKDALQRILMNLQARNAKLEHKRPILLKIAPDLTTEQLDDVVALATEIKLDGLVATNTTISREGLKTPSANIQAIGAGGLSGKPVQQHSTQVVQYLRQQTGGTIPIIGSGGIFTGEDAAQKLTAGADLIEVWTGFIYEGPYIVKNICEYLSRTKTNRNK</sequence>
<keyword evidence="7 11" id="KW-0665">Pyrimidine biosynthesis</keyword>
<evidence type="ECO:0000313" key="13">
    <source>
        <dbReference type="EMBL" id="ANE53644.1"/>
    </source>
</evidence>
<keyword evidence="9 11" id="KW-0472">Membrane</keyword>
<evidence type="ECO:0000256" key="3">
    <source>
        <dbReference type="ARBA" id="ARBA00005161"/>
    </source>
</evidence>
<dbReference type="InterPro" id="IPR050074">
    <property type="entry name" value="DHO_dehydrogenase"/>
</dbReference>
<evidence type="ECO:0000256" key="1">
    <source>
        <dbReference type="ARBA" id="ARBA00003125"/>
    </source>
</evidence>
<dbReference type="GO" id="GO:0005886">
    <property type="term" value="C:plasma membrane"/>
    <property type="evidence" value="ECO:0007669"/>
    <property type="project" value="UniProtKB-SubCell"/>
</dbReference>
<evidence type="ECO:0000256" key="5">
    <source>
        <dbReference type="ARBA" id="ARBA00022630"/>
    </source>
</evidence>
<feature type="binding site" evidence="11">
    <location>
        <position position="71"/>
    </location>
    <ligand>
        <name>substrate</name>
    </ligand>
</feature>
<dbReference type="InterPro" id="IPR005719">
    <property type="entry name" value="Dihydroorotate_DH_2"/>
</dbReference>
<dbReference type="PIRSF" id="PIRSF000164">
    <property type="entry name" value="DHO_oxidase"/>
    <property type="match status" value="1"/>
</dbReference>
<comment type="pathway">
    <text evidence="3 11">Pyrimidine metabolism; UMP biosynthesis via de novo pathway; orotate from (S)-dihydroorotate (quinone route): step 1/1.</text>
</comment>
<dbReference type="AlphaFoldDB" id="A0A172U3D3"/>
<dbReference type="KEGG" id="fla:SY85_21150"/>
<dbReference type="OrthoDB" id="9802377at2"/>
<keyword evidence="6 11" id="KW-0288">FMN</keyword>
<keyword evidence="5 11" id="KW-0285">Flavoprotein</keyword>
<evidence type="ECO:0000256" key="4">
    <source>
        <dbReference type="ARBA" id="ARBA00005359"/>
    </source>
</evidence>
<feature type="domain" description="Dihydroorotate dehydrogenase catalytic" evidence="12">
    <location>
        <begin position="50"/>
        <end position="346"/>
    </location>
</feature>
<evidence type="ECO:0000256" key="2">
    <source>
        <dbReference type="ARBA" id="ARBA00004370"/>
    </source>
</evidence>
<feature type="binding site" evidence="11">
    <location>
        <position position="251"/>
    </location>
    <ligand>
        <name>FMN</name>
        <dbReference type="ChEBI" id="CHEBI:58210"/>
    </ligand>
</feature>
<comment type="subcellular location">
    <subcellularLocation>
        <location evidence="11">Cell membrane</location>
        <topology evidence="11">Peripheral membrane protein</topology>
    </subcellularLocation>
    <subcellularLocation>
        <location evidence="2">Membrane</location>
    </subcellularLocation>
</comment>
<dbReference type="PANTHER" id="PTHR48109">
    <property type="entry name" value="DIHYDROOROTATE DEHYDROGENASE (QUINONE), MITOCHONDRIAL-RELATED"/>
    <property type="match status" value="1"/>
</dbReference>
<dbReference type="SUPFAM" id="SSF51395">
    <property type="entry name" value="FMN-linked oxidoreductases"/>
    <property type="match status" value="1"/>
</dbReference>
<feature type="binding site" evidence="11">
    <location>
        <position position="182"/>
    </location>
    <ligand>
        <name>FMN</name>
        <dbReference type="ChEBI" id="CHEBI:58210"/>
    </ligand>
</feature>
<evidence type="ECO:0000256" key="11">
    <source>
        <dbReference type="HAMAP-Rule" id="MF_00225"/>
    </source>
</evidence>
<feature type="binding site" evidence="11">
    <location>
        <begin position="116"/>
        <end position="120"/>
    </location>
    <ligand>
        <name>substrate</name>
    </ligand>
</feature>
<dbReference type="RefSeq" id="WP_066410048.1">
    <property type="nucleotide sequence ID" value="NZ_CP011390.1"/>
</dbReference>
<dbReference type="InterPro" id="IPR001295">
    <property type="entry name" value="Dihydroorotate_DH_CS"/>
</dbReference>
<dbReference type="HAMAP" id="MF_00225">
    <property type="entry name" value="DHO_dh_type2"/>
    <property type="match status" value="1"/>
</dbReference>
<evidence type="ECO:0000259" key="12">
    <source>
        <dbReference type="Pfam" id="PF01180"/>
    </source>
</evidence>
<dbReference type="EC" id="1.3.5.2" evidence="11"/>
<feature type="binding site" evidence="11">
    <location>
        <position position="277"/>
    </location>
    <ligand>
        <name>FMN</name>
        <dbReference type="ChEBI" id="CHEBI:58210"/>
    </ligand>
</feature>
<dbReference type="PROSITE" id="PS00911">
    <property type="entry name" value="DHODEHASE_1"/>
    <property type="match status" value="1"/>
</dbReference>
<feature type="binding site" evidence="11">
    <location>
        <position position="149"/>
    </location>
    <ligand>
        <name>FMN</name>
        <dbReference type="ChEBI" id="CHEBI:58210"/>
    </ligand>
</feature>
<evidence type="ECO:0000256" key="10">
    <source>
        <dbReference type="ARBA" id="ARBA00048639"/>
    </source>
</evidence>
<dbReference type="CDD" id="cd04738">
    <property type="entry name" value="DHOD_2_like"/>
    <property type="match status" value="1"/>
</dbReference>
<keyword evidence="14" id="KW-1185">Reference proteome</keyword>
<dbReference type="PANTHER" id="PTHR48109:SF4">
    <property type="entry name" value="DIHYDROOROTATE DEHYDROGENASE (QUINONE), MITOCHONDRIAL"/>
    <property type="match status" value="1"/>
</dbReference>
<organism evidence="13 14">
    <name type="scientific">Flavisolibacter tropicus</name>
    <dbReference type="NCBI Taxonomy" id="1492898"/>
    <lineage>
        <taxon>Bacteria</taxon>
        <taxon>Pseudomonadati</taxon>
        <taxon>Bacteroidota</taxon>
        <taxon>Chitinophagia</taxon>
        <taxon>Chitinophagales</taxon>
        <taxon>Chitinophagaceae</taxon>
        <taxon>Flavisolibacter</taxon>
    </lineage>
</organism>
<dbReference type="Proteomes" id="UP000077177">
    <property type="component" value="Chromosome"/>
</dbReference>
<comment type="caution">
    <text evidence="11">Lacks conserved residue(s) required for the propagation of feature annotation.</text>
</comment>
<comment type="similarity">
    <text evidence="4 11">Belongs to the dihydroorotate dehydrogenase family. Type 2 subfamily.</text>
</comment>
<dbReference type="Gene3D" id="3.20.20.70">
    <property type="entry name" value="Aldolase class I"/>
    <property type="match status" value="1"/>
</dbReference>